<dbReference type="VEuPathDB" id="VectorBase:HLOH_052866"/>
<reference evidence="3 4" key="1">
    <citation type="journal article" date="2020" name="Cell">
        <title>Large-Scale Comparative Analyses of Tick Genomes Elucidate Their Genetic Diversity and Vector Capacities.</title>
        <authorList>
            <consortium name="Tick Genome and Microbiome Consortium (TIGMIC)"/>
            <person name="Jia N."/>
            <person name="Wang J."/>
            <person name="Shi W."/>
            <person name="Du L."/>
            <person name="Sun Y."/>
            <person name="Zhan W."/>
            <person name="Jiang J.F."/>
            <person name="Wang Q."/>
            <person name="Zhang B."/>
            <person name="Ji P."/>
            <person name="Bell-Sakyi L."/>
            <person name="Cui X.M."/>
            <person name="Yuan T.T."/>
            <person name="Jiang B.G."/>
            <person name="Yang W.F."/>
            <person name="Lam T.T."/>
            <person name="Chang Q.C."/>
            <person name="Ding S.J."/>
            <person name="Wang X.J."/>
            <person name="Zhu J.G."/>
            <person name="Ruan X.D."/>
            <person name="Zhao L."/>
            <person name="Wei J.T."/>
            <person name="Ye R.Z."/>
            <person name="Que T.C."/>
            <person name="Du C.H."/>
            <person name="Zhou Y.H."/>
            <person name="Cheng J.X."/>
            <person name="Dai P.F."/>
            <person name="Guo W.B."/>
            <person name="Han X.H."/>
            <person name="Huang E.J."/>
            <person name="Li L.F."/>
            <person name="Wei W."/>
            <person name="Gao Y.C."/>
            <person name="Liu J.Z."/>
            <person name="Shao H.Z."/>
            <person name="Wang X."/>
            <person name="Wang C.C."/>
            <person name="Yang T.C."/>
            <person name="Huo Q.B."/>
            <person name="Li W."/>
            <person name="Chen H.Y."/>
            <person name="Chen S.E."/>
            <person name="Zhou L.G."/>
            <person name="Ni X.B."/>
            <person name="Tian J.H."/>
            <person name="Sheng Y."/>
            <person name="Liu T."/>
            <person name="Pan Y.S."/>
            <person name="Xia L.Y."/>
            <person name="Li J."/>
            <person name="Zhao F."/>
            <person name="Cao W.C."/>
        </authorList>
    </citation>
    <scope>NUCLEOTIDE SEQUENCE [LARGE SCALE GENOMIC DNA]</scope>
    <source>
        <strain evidence="3">HaeL-2018</strain>
    </source>
</reference>
<keyword evidence="4" id="KW-1185">Reference proteome</keyword>
<feature type="signal peptide" evidence="2">
    <location>
        <begin position="1"/>
        <end position="25"/>
    </location>
</feature>
<evidence type="ECO:0000256" key="1">
    <source>
        <dbReference type="SAM" id="MobiDB-lite"/>
    </source>
</evidence>
<feature type="compositionally biased region" description="Basic residues" evidence="1">
    <location>
        <begin position="63"/>
        <end position="73"/>
    </location>
</feature>
<dbReference type="AlphaFoldDB" id="A0A9J6GLE4"/>
<protein>
    <recommendedName>
        <fullName evidence="5">Secreted protein</fullName>
    </recommendedName>
</protein>
<feature type="chain" id="PRO_5039925359" description="Secreted protein" evidence="2">
    <location>
        <begin position="26"/>
        <end position="101"/>
    </location>
</feature>
<gene>
    <name evidence="3" type="ORF">HPB48_010836</name>
</gene>
<dbReference type="Proteomes" id="UP000821853">
    <property type="component" value="Chromosome 5"/>
</dbReference>
<dbReference type="EMBL" id="JABSTR010000007">
    <property type="protein sequence ID" value="KAH9375272.1"/>
    <property type="molecule type" value="Genomic_DNA"/>
</dbReference>
<accession>A0A9J6GLE4</accession>
<proteinExistence type="predicted"/>
<keyword evidence="2" id="KW-0732">Signal</keyword>
<evidence type="ECO:0008006" key="5">
    <source>
        <dbReference type="Google" id="ProtNLM"/>
    </source>
</evidence>
<feature type="region of interest" description="Disordered" evidence="1">
    <location>
        <begin position="56"/>
        <end position="101"/>
    </location>
</feature>
<evidence type="ECO:0000313" key="4">
    <source>
        <dbReference type="Proteomes" id="UP000821853"/>
    </source>
</evidence>
<organism evidence="3 4">
    <name type="scientific">Haemaphysalis longicornis</name>
    <name type="common">Bush tick</name>
    <dbReference type="NCBI Taxonomy" id="44386"/>
    <lineage>
        <taxon>Eukaryota</taxon>
        <taxon>Metazoa</taxon>
        <taxon>Ecdysozoa</taxon>
        <taxon>Arthropoda</taxon>
        <taxon>Chelicerata</taxon>
        <taxon>Arachnida</taxon>
        <taxon>Acari</taxon>
        <taxon>Parasitiformes</taxon>
        <taxon>Ixodida</taxon>
        <taxon>Ixodoidea</taxon>
        <taxon>Ixodidae</taxon>
        <taxon>Haemaphysalinae</taxon>
        <taxon>Haemaphysalis</taxon>
    </lineage>
</organism>
<evidence type="ECO:0000313" key="3">
    <source>
        <dbReference type="EMBL" id="KAH9375272.1"/>
    </source>
</evidence>
<evidence type="ECO:0000256" key="2">
    <source>
        <dbReference type="SAM" id="SignalP"/>
    </source>
</evidence>
<sequence length="101" mass="11026">MGSPHSLFIFLLLSVNLFILSTEQASSEIASFIRSPSSALVKCENDFLLISWASPCNHPGARQARHAGPRLRRREATGQGVNPKSPRPPNSIAAANFPRMQ</sequence>
<name>A0A9J6GLE4_HAELO</name>
<comment type="caution">
    <text evidence="3">The sequence shown here is derived from an EMBL/GenBank/DDBJ whole genome shotgun (WGS) entry which is preliminary data.</text>
</comment>